<proteinExistence type="inferred from homology"/>
<dbReference type="GO" id="GO:0005634">
    <property type="term" value="C:nucleus"/>
    <property type="evidence" value="ECO:0007669"/>
    <property type="project" value="TreeGrafter"/>
</dbReference>
<evidence type="ECO:0000256" key="2">
    <source>
        <dbReference type="ARBA" id="ARBA00012513"/>
    </source>
</evidence>
<dbReference type="WBParaSite" id="GPUH_0002170201-mRNA-1">
    <property type="protein sequence ID" value="GPUH_0002170201-mRNA-1"/>
    <property type="gene ID" value="GPUH_0002170201"/>
</dbReference>
<keyword evidence="6" id="KW-0418">Kinase</keyword>
<organism evidence="11">
    <name type="scientific">Gongylonema pulchrum</name>
    <dbReference type="NCBI Taxonomy" id="637853"/>
    <lineage>
        <taxon>Eukaryota</taxon>
        <taxon>Metazoa</taxon>
        <taxon>Ecdysozoa</taxon>
        <taxon>Nematoda</taxon>
        <taxon>Chromadorea</taxon>
        <taxon>Rhabditida</taxon>
        <taxon>Spirurina</taxon>
        <taxon>Spiruromorpha</taxon>
        <taxon>Spiruroidea</taxon>
        <taxon>Gongylonematidae</taxon>
        <taxon>Gongylonema</taxon>
    </lineage>
</organism>
<dbReference type="GO" id="GO:0000408">
    <property type="term" value="C:EKC/KEOPS complex"/>
    <property type="evidence" value="ECO:0007669"/>
    <property type="project" value="TreeGrafter"/>
</dbReference>
<dbReference type="PANTHER" id="PTHR12209:SF0">
    <property type="entry name" value="EKC_KEOPS COMPLEX SUBUNIT TP53RK"/>
    <property type="match status" value="1"/>
</dbReference>
<dbReference type="Pfam" id="PF06293">
    <property type="entry name" value="Kdo"/>
    <property type="match status" value="1"/>
</dbReference>
<evidence type="ECO:0000256" key="1">
    <source>
        <dbReference type="ARBA" id="ARBA00010630"/>
    </source>
</evidence>
<dbReference type="EC" id="2.7.11.1" evidence="2"/>
<evidence type="ECO:0000256" key="4">
    <source>
        <dbReference type="ARBA" id="ARBA00022694"/>
    </source>
</evidence>
<dbReference type="InterPro" id="IPR008266">
    <property type="entry name" value="Tyr_kinase_AS"/>
</dbReference>
<name>A0A183EL34_9BILA</name>
<keyword evidence="5" id="KW-0547">Nucleotide-binding</keyword>
<dbReference type="Gene3D" id="1.10.510.10">
    <property type="entry name" value="Transferase(Phosphotransferase) domain 1"/>
    <property type="match status" value="1"/>
</dbReference>
<evidence type="ECO:0000256" key="8">
    <source>
        <dbReference type="ARBA" id="ARBA00047899"/>
    </source>
</evidence>
<dbReference type="PROSITE" id="PS50011">
    <property type="entry name" value="PROTEIN_KINASE_DOM"/>
    <property type="match status" value="1"/>
</dbReference>
<evidence type="ECO:0000313" key="11">
    <source>
        <dbReference type="WBParaSite" id="GPUH_0002170201-mRNA-1"/>
    </source>
</evidence>
<accession>A0A183EL34</accession>
<keyword evidence="3" id="KW-0808">Transferase</keyword>
<comment type="similarity">
    <text evidence="1">Belongs to the protein kinase superfamily. BUD32 family.</text>
</comment>
<comment type="catalytic activity">
    <reaction evidence="9">
        <text>L-seryl-[protein] + ATP = O-phospho-L-seryl-[protein] + ADP + H(+)</text>
        <dbReference type="Rhea" id="RHEA:17989"/>
        <dbReference type="Rhea" id="RHEA-COMP:9863"/>
        <dbReference type="Rhea" id="RHEA-COMP:11604"/>
        <dbReference type="ChEBI" id="CHEBI:15378"/>
        <dbReference type="ChEBI" id="CHEBI:29999"/>
        <dbReference type="ChEBI" id="CHEBI:30616"/>
        <dbReference type="ChEBI" id="CHEBI:83421"/>
        <dbReference type="ChEBI" id="CHEBI:456216"/>
        <dbReference type="EC" id="2.7.11.1"/>
    </reaction>
</comment>
<evidence type="ECO:0000256" key="5">
    <source>
        <dbReference type="ARBA" id="ARBA00022741"/>
    </source>
</evidence>
<dbReference type="AlphaFoldDB" id="A0A183EL34"/>
<sequence>LGIDVPAVYFVDRDRNLFIMEAIVDGEVISDFGIRLGRIIAKLHAGGIMHGDLTTSNMLLRNGNPETIVLIDFGLAESIV</sequence>
<dbReference type="InterPro" id="IPR011009">
    <property type="entry name" value="Kinase-like_dom_sf"/>
</dbReference>
<evidence type="ECO:0000256" key="6">
    <source>
        <dbReference type="ARBA" id="ARBA00022777"/>
    </source>
</evidence>
<dbReference type="PROSITE" id="PS00109">
    <property type="entry name" value="PROTEIN_KINASE_TYR"/>
    <property type="match status" value="1"/>
</dbReference>
<reference evidence="11" key="1">
    <citation type="submission" date="2016-06" db="UniProtKB">
        <authorList>
            <consortium name="WormBaseParasite"/>
        </authorList>
    </citation>
    <scope>IDENTIFICATION</scope>
</reference>
<evidence type="ECO:0000256" key="9">
    <source>
        <dbReference type="ARBA" id="ARBA00048679"/>
    </source>
</evidence>
<dbReference type="GO" id="GO:0005524">
    <property type="term" value="F:ATP binding"/>
    <property type="evidence" value="ECO:0007669"/>
    <property type="project" value="UniProtKB-KW"/>
</dbReference>
<evidence type="ECO:0000259" key="10">
    <source>
        <dbReference type="PROSITE" id="PS50011"/>
    </source>
</evidence>
<keyword evidence="7" id="KW-0067">ATP-binding</keyword>
<dbReference type="GO" id="GO:0004674">
    <property type="term" value="F:protein serine/threonine kinase activity"/>
    <property type="evidence" value="ECO:0007669"/>
    <property type="project" value="UniProtKB-EC"/>
</dbReference>
<comment type="catalytic activity">
    <reaction evidence="8">
        <text>L-threonyl-[protein] + ATP = O-phospho-L-threonyl-[protein] + ADP + H(+)</text>
        <dbReference type="Rhea" id="RHEA:46608"/>
        <dbReference type="Rhea" id="RHEA-COMP:11060"/>
        <dbReference type="Rhea" id="RHEA-COMP:11605"/>
        <dbReference type="ChEBI" id="CHEBI:15378"/>
        <dbReference type="ChEBI" id="CHEBI:30013"/>
        <dbReference type="ChEBI" id="CHEBI:30616"/>
        <dbReference type="ChEBI" id="CHEBI:61977"/>
        <dbReference type="ChEBI" id="CHEBI:456216"/>
        <dbReference type="EC" id="2.7.11.1"/>
    </reaction>
</comment>
<evidence type="ECO:0000256" key="7">
    <source>
        <dbReference type="ARBA" id="ARBA00022840"/>
    </source>
</evidence>
<dbReference type="InterPro" id="IPR000719">
    <property type="entry name" value="Prot_kinase_dom"/>
</dbReference>
<protein>
    <recommendedName>
        <fullName evidence="2">non-specific serine/threonine protein kinase</fullName>
        <ecNumber evidence="2">2.7.11.1</ecNumber>
    </recommendedName>
</protein>
<dbReference type="GO" id="GO:0070525">
    <property type="term" value="P:tRNA threonylcarbamoyladenosine metabolic process"/>
    <property type="evidence" value="ECO:0007669"/>
    <property type="project" value="TreeGrafter"/>
</dbReference>
<feature type="domain" description="Protein kinase" evidence="10">
    <location>
        <begin position="1"/>
        <end position="80"/>
    </location>
</feature>
<keyword evidence="4" id="KW-0819">tRNA processing</keyword>
<evidence type="ECO:0000256" key="3">
    <source>
        <dbReference type="ARBA" id="ARBA00022679"/>
    </source>
</evidence>
<dbReference type="PANTHER" id="PTHR12209">
    <property type="entry name" value="NON-SPECIFIC SERINE/THREONINE PROTEIN KINASE"/>
    <property type="match status" value="1"/>
</dbReference>
<dbReference type="GO" id="GO:0005829">
    <property type="term" value="C:cytosol"/>
    <property type="evidence" value="ECO:0007669"/>
    <property type="project" value="TreeGrafter"/>
</dbReference>
<dbReference type="SUPFAM" id="SSF56112">
    <property type="entry name" value="Protein kinase-like (PK-like)"/>
    <property type="match status" value="1"/>
</dbReference>
<dbReference type="GO" id="GO:0008033">
    <property type="term" value="P:tRNA processing"/>
    <property type="evidence" value="ECO:0007669"/>
    <property type="project" value="UniProtKB-KW"/>
</dbReference>